<evidence type="ECO:0000256" key="4">
    <source>
        <dbReference type="ARBA" id="ARBA00022454"/>
    </source>
</evidence>
<dbReference type="SMART" id="SM00468">
    <property type="entry name" value="PreSET"/>
    <property type="match status" value="1"/>
</dbReference>
<evidence type="ECO:0000256" key="5">
    <source>
        <dbReference type="ARBA" id="ARBA00022692"/>
    </source>
</evidence>
<evidence type="ECO:0000313" key="15">
    <source>
        <dbReference type="Proteomes" id="UP000703661"/>
    </source>
</evidence>
<evidence type="ECO:0000313" key="14">
    <source>
        <dbReference type="EMBL" id="KAG0013443.1"/>
    </source>
</evidence>
<feature type="domain" description="Chromo" evidence="10">
    <location>
        <begin position="35"/>
        <end position="84"/>
    </location>
</feature>
<comment type="subcellular location">
    <subcellularLocation>
        <location evidence="3">Chromosome</location>
    </subcellularLocation>
    <subcellularLocation>
        <location evidence="2">Membrane</location>
        <topology evidence="2">Single-pass membrane protein</topology>
    </subcellularLocation>
    <subcellularLocation>
        <location evidence="1">Nucleus</location>
    </subcellularLocation>
</comment>
<dbReference type="AlphaFoldDB" id="A0A9P6MTX9"/>
<evidence type="ECO:0000256" key="3">
    <source>
        <dbReference type="ARBA" id="ARBA00004286"/>
    </source>
</evidence>
<dbReference type="GO" id="GO:0003743">
    <property type="term" value="F:translation initiation factor activity"/>
    <property type="evidence" value="ECO:0007669"/>
    <property type="project" value="UniProtKB-KW"/>
</dbReference>
<dbReference type="GO" id="GO:0071218">
    <property type="term" value="P:cellular response to misfolded protein"/>
    <property type="evidence" value="ECO:0007669"/>
    <property type="project" value="TreeGrafter"/>
</dbReference>
<dbReference type="PROSITE" id="PS50867">
    <property type="entry name" value="PRE_SET"/>
    <property type="match status" value="1"/>
</dbReference>
<dbReference type="GO" id="GO:0042054">
    <property type="term" value="F:histone methyltransferase activity"/>
    <property type="evidence" value="ECO:0007669"/>
    <property type="project" value="InterPro"/>
</dbReference>
<dbReference type="InterPro" id="IPR000953">
    <property type="entry name" value="Chromo/chromo_shadow_dom"/>
</dbReference>
<dbReference type="SUPFAM" id="SSF54160">
    <property type="entry name" value="Chromo domain-like"/>
    <property type="match status" value="1"/>
</dbReference>
<dbReference type="InterPro" id="IPR023780">
    <property type="entry name" value="Chromo_domain"/>
</dbReference>
<feature type="compositionally biased region" description="Low complexity" evidence="9">
    <location>
        <begin position="494"/>
        <end position="523"/>
    </location>
</feature>
<dbReference type="CDD" id="cd00024">
    <property type="entry name" value="CD_CSD"/>
    <property type="match status" value="1"/>
</dbReference>
<dbReference type="PRINTS" id="PR00625">
    <property type="entry name" value="JDOMAIN"/>
</dbReference>
<dbReference type="Gene3D" id="2.170.270.10">
    <property type="entry name" value="SET domain"/>
    <property type="match status" value="1"/>
</dbReference>
<dbReference type="SMART" id="SM00271">
    <property type="entry name" value="DnaJ"/>
    <property type="match status" value="1"/>
</dbReference>
<dbReference type="InterPro" id="IPR046341">
    <property type="entry name" value="SET_dom_sf"/>
</dbReference>
<dbReference type="Gene3D" id="2.40.50.40">
    <property type="match status" value="1"/>
</dbReference>
<dbReference type="GO" id="GO:0030544">
    <property type="term" value="F:Hsp70 protein binding"/>
    <property type="evidence" value="ECO:0007669"/>
    <property type="project" value="TreeGrafter"/>
</dbReference>
<dbReference type="InterPro" id="IPR036869">
    <property type="entry name" value="J_dom_sf"/>
</dbReference>
<evidence type="ECO:0000259" key="11">
    <source>
        <dbReference type="PROSITE" id="PS50076"/>
    </source>
</evidence>
<organism evidence="14 15">
    <name type="scientific">Entomortierella chlamydospora</name>
    <dbReference type="NCBI Taxonomy" id="101097"/>
    <lineage>
        <taxon>Eukaryota</taxon>
        <taxon>Fungi</taxon>
        <taxon>Fungi incertae sedis</taxon>
        <taxon>Mucoromycota</taxon>
        <taxon>Mortierellomycotina</taxon>
        <taxon>Mortierellomycetes</taxon>
        <taxon>Mortierellales</taxon>
        <taxon>Mortierellaceae</taxon>
        <taxon>Entomortierella</taxon>
    </lineage>
</organism>
<feature type="region of interest" description="Disordered" evidence="9">
    <location>
        <begin position="488"/>
        <end position="552"/>
    </location>
</feature>
<dbReference type="SUPFAM" id="SSF82199">
    <property type="entry name" value="SET domain"/>
    <property type="match status" value="1"/>
</dbReference>
<dbReference type="PANTHER" id="PTHR43908:SF3">
    <property type="entry name" value="AT29763P-RELATED"/>
    <property type="match status" value="1"/>
</dbReference>
<evidence type="ECO:0000256" key="9">
    <source>
        <dbReference type="SAM" id="MobiDB-lite"/>
    </source>
</evidence>
<feature type="compositionally biased region" description="Basic and acidic residues" evidence="9">
    <location>
        <begin position="541"/>
        <end position="551"/>
    </location>
</feature>
<keyword evidence="15" id="KW-1185">Reference proteome</keyword>
<dbReference type="EMBL" id="JAAAID010000846">
    <property type="protein sequence ID" value="KAG0013443.1"/>
    <property type="molecule type" value="Genomic_DNA"/>
</dbReference>
<evidence type="ECO:0000259" key="12">
    <source>
        <dbReference type="PROSITE" id="PS50280"/>
    </source>
</evidence>
<dbReference type="SMART" id="SM00298">
    <property type="entry name" value="CHROMO"/>
    <property type="match status" value="1"/>
</dbReference>
<dbReference type="GO" id="GO:0005634">
    <property type="term" value="C:nucleus"/>
    <property type="evidence" value="ECO:0007669"/>
    <property type="project" value="UniProtKB-SubCell"/>
</dbReference>
<dbReference type="InterPro" id="IPR051100">
    <property type="entry name" value="DnaJ_subfamily_B/C"/>
</dbReference>
<keyword evidence="14" id="KW-0648">Protein biosynthesis</keyword>
<dbReference type="SMART" id="SM00317">
    <property type="entry name" value="SET"/>
    <property type="match status" value="1"/>
</dbReference>
<feature type="region of interest" description="Disordered" evidence="9">
    <location>
        <begin position="1"/>
        <end position="33"/>
    </location>
</feature>
<comment type="caution">
    <text evidence="14">The sequence shown here is derived from an EMBL/GenBank/DDBJ whole genome shotgun (WGS) entry which is preliminary data.</text>
</comment>
<dbReference type="InterPro" id="IPR015399">
    <property type="entry name" value="DUF1977_DnaJ-like"/>
</dbReference>
<keyword evidence="5" id="KW-0812">Transmembrane</keyword>
<evidence type="ECO:0000259" key="10">
    <source>
        <dbReference type="PROSITE" id="PS50013"/>
    </source>
</evidence>
<dbReference type="InterPro" id="IPR001214">
    <property type="entry name" value="SET_dom"/>
</dbReference>
<name>A0A9P6MTX9_9FUNG</name>
<dbReference type="FunFam" id="1.10.287.110:FF:000070">
    <property type="entry name" value="Endoplasmic reticulum protein, putative"/>
    <property type="match status" value="1"/>
</dbReference>
<evidence type="ECO:0000256" key="2">
    <source>
        <dbReference type="ARBA" id="ARBA00004167"/>
    </source>
</evidence>
<dbReference type="PANTHER" id="PTHR43908">
    <property type="entry name" value="AT29763P-RELATED"/>
    <property type="match status" value="1"/>
</dbReference>
<evidence type="ECO:0000256" key="6">
    <source>
        <dbReference type="ARBA" id="ARBA00022989"/>
    </source>
</evidence>
<gene>
    <name evidence="14" type="primary">EIF2G</name>
    <name evidence="14" type="ORF">BGZ80_011077</name>
</gene>
<keyword evidence="6" id="KW-1133">Transmembrane helix</keyword>
<keyword evidence="7" id="KW-0472">Membrane</keyword>
<dbReference type="InterPro" id="IPR023779">
    <property type="entry name" value="Chromodomain_CS"/>
</dbReference>
<keyword evidence="8" id="KW-0539">Nucleus</keyword>
<dbReference type="GO" id="GO:0005694">
    <property type="term" value="C:chromosome"/>
    <property type="evidence" value="ECO:0007669"/>
    <property type="project" value="UniProtKB-SubCell"/>
</dbReference>
<dbReference type="Pfam" id="PF09320">
    <property type="entry name" value="DUF1977"/>
    <property type="match status" value="1"/>
</dbReference>
<dbReference type="PROSITE" id="PS50280">
    <property type="entry name" value="SET"/>
    <property type="match status" value="1"/>
</dbReference>
<dbReference type="InterPro" id="IPR007728">
    <property type="entry name" value="Pre-SET_dom"/>
</dbReference>
<evidence type="ECO:0000256" key="1">
    <source>
        <dbReference type="ARBA" id="ARBA00004123"/>
    </source>
</evidence>
<reference evidence="14" key="1">
    <citation type="journal article" date="2020" name="Fungal Divers.">
        <title>Resolving the Mortierellaceae phylogeny through synthesis of multi-gene phylogenetics and phylogenomics.</title>
        <authorList>
            <person name="Vandepol N."/>
            <person name="Liber J."/>
            <person name="Desiro A."/>
            <person name="Na H."/>
            <person name="Kennedy M."/>
            <person name="Barry K."/>
            <person name="Grigoriev I.V."/>
            <person name="Miller A.N."/>
            <person name="O'Donnell K."/>
            <person name="Stajich J.E."/>
            <person name="Bonito G."/>
        </authorList>
    </citation>
    <scope>NUCLEOTIDE SEQUENCE</scope>
    <source>
        <strain evidence="14">NRRL 2769</strain>
    </source>
</reference>
<dbReference type="GO" id="GO:0008270">
    <property type="term" value="F:zinc ion binding"/>
    <property type="evidence" value="ECO:0007669"/>
    <property type="project" value="InterPro"/>
</dbReference>
<dbReference type="Pfam" id="PF05033">
    <property type="entry name" value="Pre-SET"/>
    <property type="match status" value="1"/>
</dbReference>
<dbReference type="Pfam" id="PF00385">
    <property type="entry name" value="Chromo"/>
    <property type="match status" value="1"/>
</dbReference>
<dbReference type="PROSITE" id="PS50013">
    <property type="entry name" value="CHROMO_2"/>
    <property type="match status" value="1"/>
</dbReference>
<feature type="domain" description="SET" evidence="12">
    <location>
        <begin position="254"/>
        <end position="383"/>
    </location>
</feature>
<dbReference type="PROSITE" id="PS50076">
    <property type="entry name" value="DNAJ_2"/>
    <property type="match status" value="1"/>
</dbReference>
<dbReference type="Gene3D" id="1.10.287.110">
    <property type="entry name" value="DnaJ domain"/>
    <property type="match status" value="1"/>
</dbReference>
<evidence type="ECO:0000256" key="7">
    <source>
        <dbReference type="ARBA" id="ARBA00023136"/>
    </source>
</evidence>
<protein>
    <submittedName>
        <fullName evidence="14">Eukaryotic translation initiation factor 2 subunit 3</fullName>
    </submittedName>
</protein>
<keyword evidence="4" id="KW-0158">Chromosome</keyword>
<feature type="domain" description="Pre-SET" evidence="13">
    <location>
        <begin position="184"/>
        <end position="251"/>
    </location>
</feature>
<dbReference type="InterPro" id="IPR016197">
    <property type="entry name" value="Chromo-like_dom_sf"/>
</dbReference>
<evidence type="ECO:0000256" key="8">
    <source>
        <dbReference type="ARBA" id="ARBA00023242"/>
    </source>
</evidence>
<dbReference type="SUPFAM" id="SSF46565">
    <property type="entry name" value="Chaperone J-domain"/>
    <property type="match status" value="1"/>
</dbReference>
<dbReference type="GO" id="GO:0005789">
    <property type="term" value="C:endoplasmic reticulum membrane"/>
    <property type="evidence" value="ECO:0007669"/>
    <property type="project" value="TreeGrafter"/>
</dbReference>
<accession>A0A9P6MTX9</accession>
<dbReference type="Pfam" id="PF00226">
    <property type="entry name" value="DnaJ"/>
    <property type="match status" value="1"/>
</dbReference>
<feature type="domain" description="J" evidence="11">
    <location>
        <begin position="567"/>
        <end position="631"/>
    </location>
</feature>
<dbReference type="Pfam" id="PF00856">
    <property type="entry name" value="SET"/>
    <property type="match status" value="1"/>
</dbReference>
<proteinExistence type="predicted"/>
<dbReference type="Proteomes" id="UP000703661">
    <property type="component" value="Unassembled WGS sequence"/>
</dbReference>
<dbReference type="InterPro" id="IPR001623">
    <property type="entry name" value="DnaJ_domain"/>
</dbReference>
<dbReference type="CDD" id="cd06257">
    <property type="entry name" value="DnaJ"/>
    <property type="match status" value="1"/>
</dbReference>
<evidence type="ECO:0000259" key="13">
    <source>
        <dbReference type="PROSITE" id="PS50867"/>
    </source>
</evidence>
<sequence>MGRKSSKRVLESPQTTEPKRQSQGSANASSSEEEYEVEAIVGLRDIQPGQKPQFYVKWIGYDDIHNTWEPIENLSNCKEMLRDYLLSMCKKNTVPLNNNDDRSSPFALSSLSLQDSKILTADPSPSKQLEVRLKAFQDIFKNSMGPKISIENTVDDAACPPGFKYTSECIYGKGVEKPDPQFSSRCECGPGECSIENGCLCMQEAAAINDFKSLPFEKDGRVSEQASRLLWECNASCSCGPTCVSRVSQQGRRFAMTIKRYPNKGWGVVLNQKEPIPPRTFVARYTGEIILNQEADIRGRGYDVEGATWLFDLDYNTELEAKYSIDAYRQGNESHFFNHSCDPNLSVYMLVGGDTAGDSDMMTLSFWSNRWIYEGDEFTFDYNGNYAQPWLEQYGAKDKKLDMKYKKGMTPCFATKDKNGTPLYTNRFYNSSRERRKRMEVNRDEALRCLDIAKRQLSSGDFAKARKFAEKSISLFPTPEAKTFLAKVDQEEASPSSSSSSSTSAAPNTKSSSQPSTPSGTSSARPNSVPPRQRSTNTPTTDHKPVERDYTPEQVAAVKKVRSSGGDFYKVLGVSKDASDSDIKKAYRKLALQMHPDKNGAPGADEAFKIVSKAFTVLSDPQKRAIFDQHGPEDGRSSGVNYDRASPMGQGFGGMNGMNGFGEEISPEELFNMFFGGGSFGSGSRFTSAHYVPYFVNERKFRNTFMKPGEDVLDPNRAVGGLTVQQILQQLETNVENAYLKHMGAECAEQKKRKEVARNKAMGFFGPDKKLMAAANALTTPSCDAIADKFGKMY</sequence>
<dbReference type="PROSITE" id="PS00598">
    <property type="entry name" value="CHROMO_1"/>
    <property type="match status" value="1"/>
</dbReference>
<keyword evidence="14" id="KW-0396">Initiation factor</keyword>